<evidence type="ECO:0000256" key="1">
    <source>
        <dbReference type="SAM" id="MobiDB-lite"/>
    </source>
</evidence>
<evidence type="ECO:0000256" key="2">
    <source>
        <dbReference type="SAM" id="SignalP"/>
    </source>
</evidence>
<feature type="compositionally biased region" description="Acidic residues" evidence="1">
    <location>
        <begin position="43"/>
        <end position="56"/>
    </location>
</feature>
<reference evidence="4" key="1">
    <citation type="submission" date="2017-01" db="EMBL/GenBank/DDBJ databases">
        <title>Comparative genomics of anhydrobiosis in the tardigrade Hypsibius dujardini.</title>
        <authorList>
            <person name="Yoshida Y."/>
            <person name="Koutsovoulos G."/>
            <person name="Laetsch D."/>
            <person name="Stevens L."/>
            <person name="Kumar S."/>
            <person name="Horikawa D."/>
            <person name="Ishino K."/>
            <person name="Komine S."/>
            <person name="Tomita M."/>
            <person name="Blaxter M."/>
            <person name="Arakawa K."/>
        </authorList>
    </citation>
    <scope>NUCLEOTIDE SEQUENCE [LARGE SCALE GENOMIC DNA]</scope>
    <source>
        <strain evidence="4">Z151</strain>
    </source>
</reference>
<dbReference type="EMBL" id="MTYJ01000001">
    <property type="protein sequence ID" value="OQV26103.1"/>
    <property type="molecule type" value="Genomic_DNA"/>
</dbReference>
<feature type="chain" id="PRO_5010708722" evidence="2">
    <location>
        <begin position="43"/>
        <end position="99"/>
    </location>
</feature>
<keyword evidence="4" id="KW-1185">Reference proteome</keyword>
<sequence>MLIKKVRHKEATVPPPKLRVRTVFFVGFVALLCLALVPSTRAEDEDDDDIMKDEEVETRHQPPERPHKKGRKNCRNGTTGVHCVPSLTARLQPKAWYLP</sequence>
<proteinExistence type="predicted"/>
<dbReference type="Proteomes" id="UP000192578">
    <property type="component" value="Unassembled WGS sequence"/>
</dbReference>
<feature type="signal peptide" evidence="2">
    <location>
        <begin position="1"/>
        <end position="42"/>
    </location>
</feature>
<feature type="region of interest" description="Disordered" evidence="1">
    <location>
        <begin position="40"/>
        <end position="80"/>
    </location>
</feature>
<accession>A0A1W0XF53</accession>
<protein>
    <submittedName>
        <fullName evidence="3">Uncharacterized protein</fullName>
    </submittedName>
</protein>
<evidence type="ECO:0000313" key="4">
    <source>
        <dbReference type="Proteomes" id="UP000192578"/>
    </source>
</evidence>
<dbReference type="AlphaFoldDB" id="A0A1W0XF53"/>
<keyword evidence="2" id="KW-0732">Signal</keyword>
<comment type="caution">
    <text evidence="3">The sequence shown here is derived from an EMBL/GenBank/DDBJ whole genome shotgun (WGS) entry which is preliminary data.</text>
</comment>
<organism evidence="3 4">
    <name type="scientific">Hypsibius exemplaris</name>
    <name type="common">Freshwater tardigrade</name>
    <dbReference type="NCBI Taxonomy" id="2072580"/>
    <lineage>
        <taxon>Eukaryota</taxon>
        <taxon>Metazoa</taxon>
        <taxon>Ecdysozoa</taxon>
        <taxon>Tardigrada</taxon>
        <taxon>Eutardigrada</taxon>
        <taxon>Parachela</taxon>
        <taxon>Hypsibioidea</taxon>
        <taxon>Hypsibiidae</taxon>
        <taxon>Hypsibius</taxon>
    </lineage>
</organism>
<evidence type="ECO:0000313" key="3">
    <source>
        <dbReference type="EMBL" id="OQV26103.1"/>
    </source>
</evidence>
<gene>
    <name evidence="3" type="ORF">BV898_00229</name>
</gene>
<name>A0A1W0XF53_HYPEX</name>